<sequence length="266" mass="28967">MNILFIGDIVGKIGRETVARVLPEIKRDHKIDLVIANAENSAHGAGITGDTIKELEEAGVNFFTTGDHAFDNKKHPGIFDEHDNIIRPANYSRRAPGRGYAVVTVKDKKILIISLIGRVFMSGNHECPFHKLDEILANTDLLDKKLSGIIIDIHAETTSEKINMGHYAAGRVSAVLGTHTHIMTADNKILSGGTAYITDAGMVGAAEESLGIAKEGTLKTFLTQIKQPHVIPEKGLAIFNSVLIVINSKNYQAKTIKPITKFINIK</sequence>
<dbReference type="InterPro" id="IPR029052">
    <property type="entry name" value="Metallo-depent_PP-like"/>
</dbReference>
<dbReference type="Gene3D" id="3.60.21.10">
    <property type="match status" value="1"/>
</dbReference>
<feature type="binding site" evidence="2">
    <location>
        <position position="39"/>
    </location>
    <ligand>
        <name>Fe cation</name>
        <dbReference type="ChEBI" id="CHEBI:24875"/>
        <label>1</label>
    </ligand>
</feature>
<feature type="binding site" evidence="2">
    <location>
        <position position="181"/>
    </location>
    <ligand>
        <name>Fe cation</name>
        <dbReference type="ChEBI" id="CHEBI:24875"/>
        <label>1</label>
    </ligand>
</feature>
<feature type="binding site" evidence="2">
    <location>
        <position position="8"/>
    </location>
    <ligand>
        <name>Fe cation</name>
        <dbReference type="ChEBI" id="CHEBI:24875"/>
        <label>1</label>
    </ligand>
</feature>
<feature type="binding site" evidence="2">
    <location>
        <position position="39"/>
    </location>
    <ligand>
        <name>Fe cation</name>
        <dbReference type="ChEBI" id="CHEBI:24875"/>
        <label>2</label>
    </ligand>
</feature>
<name>A0A1F5SHT1_9BACT</name>
<gene>
    <name evidence="3" type="ORF">A2227_01335</name>
</gene>
<keyword evidence="2" id="KW-0479">Metal-binding</keyword>
<dbReference type="GO" id="GO:0004113">
    <property type="term" value="F:2',3'-cyclic-nucleotide 3'-phosphodiesterase activity"/>
    <property type="evidence" value="ECO:0007669"/>
    <property type="project" value="TreeGrafter"/>
</dbReference>
<feature type="binding site" evidence="2">
    <location>
        <position position="154"/>
    </location>
    <ligand>
        <name>Fe cation</name>
        <dbReference type="ChEBI" id="CHEBI:24875"/>
        <label>2</label>
    </ligand>
</feature>
<dbReference type="AlphaFoldDB" id="A0A1F5SHT1"/>
<comment type="caution">
    <text evidence="3">The sequence shown here is derived from an EMBL/GenBank/DDBJ whole genome shotgun (WGS) entry which is preliminary data.</text>
</comment>
<evidence type="ECO:0000256" key="2">
    <source>
        <dbReference type="PIRSR" id="PIRSR004789-51"/>
    </source>
</evidence>
<dbReference type="PANTHER" id="PTHR36303:SF1">
    <property type="entry name" value="2',3'-CYCLIC-NUCLEOTIDE 2'-PHOSPHODIESTERASE"/>
    <property type="match status" value="1"/>
</dbReference>
<dbReference type="Pfam" id="PF13277">
    <property type="entry name" value="YmdB"/>
    <property type="match status" value="1"/>
</dbReference>
<reference evidence="3 4" key="1">
    <citation type="journal article" date="2016" name="Nat. Commun.">
        <title>Thousands of microbial genomes shed light on interconnected biogeochemical processes in an aquifer system.</title>
        <authorList>
            <person name="Anantharaman K."/>
            <person name="Brown C.T."/>
            <person name="Hug L.A."/>
            <person name="Sharon I."/>
            <person name="Castelle C.J."/>
            <person name="Probst A.J."/>
            <person name="Thomas B.C."/>
            <person name="Singh A."/>
            <person name="Wilkins M.J."/>
            <person name="Karaoz U."/>
            <person name="Brodie E.L."/>
            <person name="Williams K.H."/>
            <person name="Hubbard S.S."/>
            <person name="Banfield J.F."/>
        </authorList>
    </citation>
    <scope>NUCLEOTIDE SEQUENCE [LARGE SCALE GENOMIC DNA]</scope>
</reference>
<organism evidence="3 4">
    <name type="scientific">Candidatus Falkowbacteria bacterium RIFOXYA2_FULL_47_19</name>
    <dbReference type="NCBI Taxonomy" id="1797994"/>
    <lineage>
        <taxon>Bacteria</taxon>
        <taxon>Candidatus Falkowiibacteriota</taxon>
    </lineage>
</organism>
<accession>A0A1F5SHT1</accession>
<feature type="binding site" evidence="2">
    <location>
        <position position="40"/>
    </location>
    <ligand>
        <name>Fe cation</name>
        <dbReference type="ChEBI" id="CHEBI:24875"/>
        <label>1</label>
    </ligand>
</feature>
<protein>
    <recommendedName>
        <fullName evidence="5">Metallophosphoesterase</fullName>
    </recommendedName>
</protein>
<evidence type="ECO:0000313" key="4">
    <source>
        <dbReference type="Proteomes" id="UP000178367"/>
    </source>
</evidence>
<feature type="active site" description="Proton donor" evidence="1">
    <location>
        <position position="68"/>
    </location>
</feature>
<evidence type="ECO:0008006" key="5">
    <source>
        <dbReference type="Google" id="ProtNLM"/>
    </source>
</evidence>
<dbReference type="SUPFAM" id="SSF56300">
    <property type="entry name" value="Metallo-dependent phosphatases"/>
    <property type="match status" value="1"/>
</dbReference>
<dbReference type="GO" id="GO:0046872">
    <property type="term" value="F:metal ion binding"/>
    <property type="evidence" value="ECO:0007669"/>
    <property type="project" value="UniProtKB-KW"/>
</dbReference>
<evidence type="ECO:0000313" key="3">
    <source>
        <dbReference type="EMBL" id="OGF25821.1"/>
    </source>
</evidence>
<dbReference type="InterPro" id="IPR005235">
    <property type="entry name" value="YmdB-like"/>
</dbReference>
<dbReference type="PIRSF" id="PIRSF004789">
    <property type="entry name" value="DR1281"/>
    <property type="match status" value="1"/>
</dbReference>
<evidence type="ECO:0000256" key="1">
    <source>
        <dbReference type="PIRSR" id="PIRSR004789-50"/>
    </source>
</evidence>
<dbReference type="STRING" id="1797994.A2227_01335"/>
<proteinExistence type="predicted"/>
<dbReference type="EMBL" id="MFGB01000020">
    <property type="protein sequence ID" value="OGF25821.1"/>
    <property type="molecule type" value="Genomic_DNA"/>
</dbReference>
<feature type="binding site" evidence="2">
    <location>
        <position position="67"/>
    </location>
    <ligand>
        <name>Fe cation</name>
        <dbReference type="ChEBI" id="CHEBI:24875"/>
        <label>2</label>
    </ligand>
</feature>
<dbReference type="PANTHER" id="PTHR36303">
    <property type="entry name" value="2',3'-CYCLIC-NUCLEOTIDE 2'-PHOSPHODIESTERASE"/>
    <property type="match status" value="1"/>
</dbReference>
<feature type="binding site" evidence="2">
    <location>
        <position position="179"/>
    </location>
    <ligand>
        <name>Fe cation</name>
        <dbReference type="ChEBI" id="CHEBI:24875"/>
        <label>2</label>
    </ligand>
</feature>
<dbReference type="Proteomes" id="UP000178367">
    <property type="component" value="Unassembled WGS sequence"/>
</dbReference>